<keyword evidence="1" id="KW-0862">Zinc</keyword>
<feature type="zinc finger region" description="C3H1-type" evidence="1">
    <location>
        <begin position="152"/>
        <end position="174"/>
    </location>
</feature>
<keyword evidence="1" id="KW-0479">Metal-binding</keyword>
<evidence type="ECO:0000313" key="4">
    <source>
        <dbReference type="EMBL" id="CAK9041203.1"/>
    </source>
</evidence>
<keyword evidence="1" id="KW-0863">Zinc-finger</keyword>
<evidence type="ECO:0000256" key="2">
    <source>
        <dbReference type="SAM" id="MobiDB-lite"/>
    </source>
</evidence>
<dbReference type="Proteomes" id="UP001642484">
    <property type="component" value="Unassembled WGS sequence"/>
</dbReference>
<evidence type="ECO:0000259" key="3">
    <source>
        <dbReference type="PROSITE" id="PS50103"/>
    </source>
</evidence>
<organism evidence="4 5">
    <name type="scientific">Durusdinium trenchii</name>
    <dbReference type="NCBI Taxonomy" id="1381693"/>
    <lineage>
        <taxon>Eukaryota</taxon>
        <taxon>Sar</taxon>
        <taxon>Alveolata</taxon>
        <taxon>Dinophyceae</taxon>
        <taxon>Suessiales</taxon>
        <taxon>Symbiodiniaceae</taxon>
        <taxon>Durusdinium</taxon>
    </lineage>
</organism>
<comment type="caution">
    <text evidence="4">The sequence shown here is derived from an EMBL/GenBank/DDBJ whole genome shotgun (WGS) entry which is preliminary data.</text>
</comment>
<keyword evidence="5" id="KW-1185">Reference proteome</keyword>
<proteinExistence type="predicted"/>
<feature type="domain" description="C3H1-type" evidence="3">
    <location>
        <begin position="152"/>
        <end position="174"/>
    </location>
</feature>
<dbReference type="InterPro" id="IPR000571">
    <property type="entry name" value="Znf_CCCH"/>
</dbReference>
<dbReference type="PROSITE" id="PS50103">
    <property type="entry name" value="ZF_C3H1"/>
    <property type="match status" value="1"/>
</dbReference>
<feature type="compositionally biased region" description="Polar residues" evidence="2">
    <location>
        <begin position="42"/>
        <end position="57"/>
    </location>
</feature>
<reference evidence="4 5" key="1">
    <citation type="submission" date="2024-02" db="EMBL/GenBank/DDBJ databases">
        <authorList>
            <person name="Chen Y."/>
            <person name="Shah S."/>
            <person name="Dougan E. K."/>
            <person name="Thang M."/>
            <person name="Chan C."/>
        </authorList>
    </citation>
    <scope>NUCLEOTIDE SEQUENCE [LARGE SCALE GENOMIC DNA]</scope>
</reference>
<name>A0ABP0LPS7_9DINO</name>
<evidence type="ECO:0000256" key="1">
    <source>
        <dbReference type="PROSITE-ProRule" id="PRU00723"/>
    </source>
</evidence>
<feature type="region of interest" description="Disordered" evidence="2">
    <location>
        <begin position="38"/>
        <end position="73"/>
    </location>
</feature>
<protein>
    <recommendedName>
        <fullName evidence="3">C3H1-type domain-containing protein</fullName>
    </recommendedName>
</protein>
<evidence type="ECO:0000313" key="5">
    <source>
        <dbReference type="Proteomes" id="UP001642484"/>
    </source>
</evidence>
<accession>A0ABP0LPS7</accession>
<gene>
    <name evidence="4" type="ORF">CCMP2556_LOCUS22111</name>
</gene>
<sequence>MPDLQMDMVAQVKDACAETFSPTLREWFQMTRSVKSCPASECGQSPDLSDVDNSVDTTAEPYSGFPTPDNSPRLLDSQKSMLSSWEHGRTKLSSNAAPFNPASVNQGTAWYAVPIQPIQYMRRPWPPYPAPEHPPNLSCLEPSCSWGTQCTPCTFFHSQGCAKGKECNFCHSCRPRDWPQAES</sequence>
<dbReference type="EMBL" id="CAXAMN010013559">
    <property type="protein sequence ID" value="CAK9041203.1"/>
    <property type="molecule type" value="Genomic_DNA"/>
</dbReference>